<sequence length="96" mass="9914">MSAEMTLALTLFTVGFAIVLLGMGALVAYYGSKKTRNAGFGFILLGAVATWYWNSQSLAGGAWAEVAMMDSMLAVAGGFAGAIVGVIIFLVAIIKS</sequence>
<evidence type="ECO:0000256" key="1">
    <source>
        <dbReference type="SAM" id="Phobius"/>
    </source>
</evidence>
<reference evidence="3" key="1">
    <citation type="journal article" date="2019" name="bioRxiv">
        <title>Genome diversification in globally distributed novel marine Proteobacteria is linked to environmental adaptation.</title>
        <authorList>
            <person name="Zhou Z."/>
            <person name="Tran P.Q."/>
            <person name="Kieft K."/>
            <person name="Anantharaman K."/>
        </authorList>
    </citation>
    <scope>NUCLEOTIDE SEQUENCE [LARGE SCALE GENOMIC DNA]</scope>
</reference>
<evidence type="ECO:0000313" key="3">
    <source>
        <dbReference type="Proteomes" id="UP000589516"/>
    </source>
</evidence>
<comment type="caution">
    <text evidence="2">The sequence shown here is derived from an EMBL/GenBank/DDBJ whole genome shotgun (WGS) entry which is preliminary data.</text>
</comment>
<evidence type="ECO:0000313" key="2">
    <source>
        <dbReference type="EMBL" id="HIG63517.1"/>
    </source>
</evidence>
<feature type="transmembrane region" description="Helical" evidence="1">
    <location>
        <begin position="37"/>
        <end position="53"/>
    </location>
</feature>
<feature type="transmembrane region" description="Helical" evidence="1">
    <location>
        <begin position="6"/>
        <end position="30"/>
    </location>
</feature>
<dbReference type="EMBL" id="DUAV01000022">
    <property type="protein sequence ID" value="HIG63517.1"/>
    <property type="molecule type" value="Genomic_DNA"/>
</dbReference>
<protein>
    <submittedName>
        <fullName evidence="2">Uncharacterized protein</fullName>
    </submittedName>
</protein>
<keyword evidence="1" id="KW-0812">Transmembrane</keyword>
<feature type="transmembrane region" description="Helical" evidence="1">
    <location>
        <begin position="73"/>
        <end position="94"/>
    </location>
</feature>
<gene>
    <name evidence="2" type="ORF">EYQ16_03245</name>
</gene>
<dbReference type="Proteomes" id="UP000589516">
    <property type="component" value="Unassembled WGS sequence"/>
</dbReference>
<name>A0A7C7ZF17_9ARCH</name>
<keyword evidence="1" id="KW-0472">Membrane</keyword>
<organism evidence="2 3">
    <name type="scientific">Marine Group III euryarchaeote</name>
    <dbReference type="NCBI Taxonomy" id="2173149"/>
    <lineage>
        <taxon>Archaea</taxon>
        <taxon>Methanobacteriati</taxon>
        <taxon>Thermoplasmatota</taxon>
        <taxon>Thermoplasmata</taxon>
        <taxon>Candidatus Thermoprofundales</taxon>
    </lineage>
</organism>
<dbReference type="AlphaFoldDB" id="A0A7C7ZF17"/>
<proteinExistence type="predicted"/>
<accession>A0A7C7ZF17</accession>
<keyword evidence="1" id="KW-1133">Transmembrane helix</keyword>